<dbReference type="GO" id="GO:0016020">
    <property type="term" value="C:membrane"/>
    <property type="evidence" value="ECO:0007669"/>
    <property type="project" value="UniProtKB-SubCell"/>
</dbReference>
<feature type="transmembrane region" description="Helical" evidence="5">
    <location>
        <begin position="1044"/>
        <end position="1069"/>
    </location>
</feature>
<feature type="transmembrane region" description="Helical" evidence="5">
    <location>
        <begin position="1259"/>
        <end position="1283"/>
    </location>
</feature>
<feature type="transmembrane region" description="Helical" evidence="5">
    <location>
        <begin position="130"/>
        <end position="152"/>
    </location>
</feature>
<dbReference type="Proteomes" id="UP000230790">
    <property type="component" value="Unassembled WGS sequence"/>
</dbReference>
<dbReference type="PANTHER" id="PTHR43424">
    <property type="entry name" value="LOCUS PUTATIVE PROTEIN 1-RELATED"/>
    <property type="match status" value="1"/>
</dbReference>
<feature type="transmembrane region" description="Helical" evidence="5">
    <location>
        <begin position="269"/>
        <end position="288"/>
    </location>
</feature>
<feature type="transmembrane region" description="Helical" evidence="5">
    <location>
        <begin position="1354"/>
        <end position="1373"/>
    </location>
</feature>
<organism evidence="6 7">
    <name type="scientific">Candidatus Thermofonsia Clade 3 bacterium</name>
    <dbReference type="NCBI Taxonomy" id="2364212"/>
    <lineage>
        <taxon>Bacteria</taxon>
        <taxon>Bacillati</taxon>
        <taxon>Chloroflexota</taxon>
        <taxon>Candidatus Thermofontia</taxon>
        <taxon>Candidatus Thermofonsia Clade 3</taxon>
    </lineage>
</organism>
<feature type="transmembrane region" description="Helical" evidence="5">
    <location>
        <begin position="489"/>
        <end position="513"/>
    </location>
</feature>
<evidence type="ECO:0000256" key="3">
    <source>
        <dbReference type="ARBA" id="ARBA00022989"/>
    </source>
</evidence>
<feature type="transmembrane region" description="Helical" evidence="5">
    <location>
        <begin position="938"/>
        <end position="958"/>
    </location>
</feature>
<feature type="transmembrane region" description="Helical" evidence="5">
    <location>
        <begin position="896"/>
        <end position="917"/>
    </location>
</feature>
<keyword evidence="4 5" id="KW-0472">Membrane</keyword>
<feature type="transmembrane region" description="Helical" evidence="5">
    <location>
        <begin position="1102"/>
        <end position="1122"/>
    </location>
</feature>
<keyword evidence="3 5" id="KW-1133">Transmembrane helix</keyword>
<dbReference type="PANTHER" id="PTHR43424:SF1">
    <property type="entry name" value="LOCUS PUTATIVE PROTEIN 1-RELATED"/>
    <property type="match status" value="1"/>
</dbReference>
<dbReference type="CDD" id="cd13128">
    <property type="entry name" value="MATE_Wzx_like"/>
    <property type="match status" value="1"/>
</dbReference>
<feature type="transmembrane region" description="Helical" evidence="5">
    <location>
        <begin position="1379"/>
        <end position="1400"/>
    </location>
</feature>
<feature type="transmembrane region" description="Helical" evidence="5">
    <location>
        <begin position="970"/>
        <end position="992"/>
    </location>
</feature>
<feature type="transmembrane region" description="Helical" evidence="5">
    <location>
        <begin position="1013"/>
        <end position="1032"/>
    </location>
</feature>
<proteinExistence type="predicted"/>
<evidence type="ECO:0000256" key="4">
    <source>
        <dbReference type="ARBA" id="ARBA00023136"/>
    </source>
</evidence>
<evidence type="ECO:0000256" key="5">
    <source>
        <dbReference type="SAM" id="Phobius"/>
    </source>
</evidence>
<feature type="transmembrane region" description="Helical" evidence="5">
    <location>
        <begin position="363"/>
        <end position="381"/>
    </location>
</feature>
<feature type="transmembrane region" description="Helical" evidence="5">
    <location>
        <begin position="164"/>
        <end position="190"/>
    </location>
</feature>
<feature type="transmembrane region" description="Helical" evidence="5">
    <location>
        <begin position="1295"/>
        <end position="1314"/>
    </location>
</feature>
<feature type="transmembrane region" description="Helical" evidence="5">
    <location>
        <begin position="402"/>
        <end position="428"/>
    </location>
</feature>
<comment type="caution">
    <text evidence="6">The sequence shown here is derived from an EMBL/GenBank/DDBJ whole genome shotgun (WGS) entry which is preliminary data.</text>
</comment>
<evidence type="ECO:0000313" key="6">
    <source>
        <dbReference type="EMBL" id="PJF48077.1"/>
    </source>
</evidence>
<sequence>MQSLLSWLKRPQAATVLCIALLMLLPMALFFPVTVGGYTLLPADNLFAWQPFKSAAASLGVGIPQNELLSDLILENYPWKRFIIKSLAEGELPLWNPYLFAGVPFLAAGQHSAMYPLSLLYYVLPLEKAYGWFTVLQLGLAGVFAFIFMQTFGVRPYGALLAGVAYQLSGFFVVSVVFQMIIAGAAWLPLILAMCERVIRQSPGLGNRPSSMPWVVIGALALAMVVLAGHVEILAYTLIVTALFCLWRVSTVIGFGNLRVDGPYLAGRLAWLVAMGVAGLLIGAVQLIPLLELVTRNFRQGSASLQEVMSYAFPWRYVVQWLGPDFFGNPAHHTYYDLFTFSRQAVNTPSGHTAWGVKNYVEGAAYVGLITLILAGVAVAGRIRASSGRRATAGRQSKFPTWFFVALGALSLLFIFGTPAYAILFFGVPGFNQLHSPFRWIFPLTLSLAALAGAGLDSLATEPKGPPAIGGYRPKLTPARHHPIARAHWIASGVAAALGALAIASVGVVRLAWPVFQPFFEDIVQNSAARQGFTSAEMFFSYQAFNVVRLGLLLIAAGAVWWLLLRHHAQPAEGAGVGAKLARAAPALAIALLAADLNWAWAGFNPAVDPKLLRFTPPAMQALQADTSLWRLTAYEPRAGKPLNANSAWLFDFQDIRGYDSIIPKQYTDFMQAIEPQGELLYNRIAPIKNAQSLASPLLDLLGVKYVVTEEEITAPGFSRFYDDGTTRIYQNSRAMPRAFTLPVSATVAADDFAQAIRRYDPRTFVLVEPDALRAVRSTASADALTNPANVLPAHSSPASVTVYRRNEVWVDAQVAGPSWLILADSYFPGWRAFVRPLGAPDSAEREVPVFKVNGNFRGVLLGIAGPGVDSSARPSPDAPHAVTVRFRYSPDSFRIGAFATFIALAAMLFLGGVYVWRNAVREARAQSGVRLIARNSLILTGLNIAARLIDFAFALLMLRVLGPEGAGNFYFAVVIVGWFEIVMNFGLNTFLTREVARDPAHAQAYLLQTSRLRMMLALGIAPIVLLLVLIWRAAFNLALEAEIAILLLALSQFPGSLSTGLSAVFFAYEKAETPAALTIVSALLKAVIGATLLLLGWGVVGLGITSIIVNVITLALLLFLAGRMLRLRLWPAAAPAWPAAAQQSSAILRESFPLMLNHLLATLFFKVDVPMLQALKGPMAVGWYSAAYKFIDAFNIIPAFFTQSLFPAMSRMAQQRDDSLARSYTLALKLLVMTALPLAVAVAFLAEPMIAVLGGREFLPNGAIALAITAWSMPIGWINSVTNYALIAAGQQRALTRAFIIGLTFNVVANAIFIPQFSFVAAAVTTIFSEIVEGAAFYVFVRQYIAPVNWAEALAKPFLAAGVMAAVTAALAAGGAVLIGLALGLAAYLAMLWLTHALAPQEREILRPLVRRGA</sequence>
<comment type="subcellular location">
    <subcellularLocation>
        <location evidence="1">Membrane</location>
        <topology evidence="1">Multi-pass membrane protein</topology>
    </subcellularLocation>
</comment>
<dbReference type="InterPro" id="IPR002797">
    <property type="entry name" value="Polysacc_synth"/>
</dbReference>
<name>A0A2M8QE49_9CHLR</name>
<evidence type="ECO:0000256" key="1">
    <source>
        <dbReference type="ARBA" id="ARBA00004141"/>
    </source>
</evidence>
<dbReference type="InterPro" id="IPR052556">
    <property type="entry name" value="PolySynth_Transporter"/>
</dbReference>
<dbReference type="EMBL" id="PGTN01000025">
    <property type="protein sequence ID" value="PJF48077.1"/>
    <property type="molecule type" value="Genomic_DNA"/>
</dbReference>
<feature type="transmembrane region" description="Helical" evidence="5">
    <location>
        <begin position="585"/>
        <end position="604"/>
    </location>
</feature>
<dbReference type="Pfam" id="PF01943">
    <property type="entry name" value="Polysacc_synt"/>
    <property type="match status" value="1"/>
</dbReference>
<reference evidence="6 7" key="1">
    <citation type="submission" date="2017-11" db="EMBL/GenBank/DDBJ databases">
        <title>Evolution of Phototrophy in the Chloroflexi Phylum Driven by Horizontal Gene Transfer.</title>
        <authorList>
            <person name="Ward L.M."/>
            <person name="Hemp J."/>
            <person name="Shih P.M."/>
            <person name="Mcglynn S.E."/>
            <person name="Fischer W."/>
        </authorList>
    </citation>
    <scope>NUCLEOTIDE SEQUENCE [LARGE SCALE GENOMIC DNA]</scope>
    <source>
        <strain evidence="6">JP3_7</strain>
    </source>
</reference>
<feature type="transmembrane region" description="Helical" evidence="5">
    <location>
        <begin position="1227"/>
        <end position="1247"/>
    </location>
</feature>
<evidence type="ECO:0000313" key="7">
    <source>
        <dbReference type="Proteomes" id="UP000230790"/>
    </source>
</evidence>
<evidence type="ECO:0000256" key="2">
    <source>
        <dbReference type="ARBA" id="ARBA00022692"/>
    </source>
</evidence>
<feature type="transmembrane region" description="Helical" evidence="5">
    <location>
        <begin position="440"/>
        <end position="460"/>
    </location>
</feature>
<feature type="transmembrane region" description="Helical" evidence="5">
    <location>
        <begin position="547"/>
        <end position="565"/>
    </location>
</feature>
<keyword evidence="2 5" id="KW-0812">Transmembrane</keyword>
<feature type="transmembrane region" description="Helical" evidence="5">
    <location>
        <begin position="1076"/>
        <end position="1096"/>
    </location>
</feature>
<protein>
    <submittedName>
        <fullName evidence="6">Uncharacterized protein</fullName>
    </submittedName>
</protein>
<accession>A0A2M8QE49</accession>
<feature type="transmembrane region" description="Helical" evidence="5">
    <location>
        <begin position="98"/>
        <end position="123"/>
    </location>
</feature>
<feature type="transmembrane region" description="Helical" evidence="5">
    <location>
        <begin position="1320"/>
        <end position="1342"/>
    </location>
</feature>
<gene>
    <name evidence="6" type="ORF">CUN48_05420</name>
</gene>
<feature type="transmembrane region" description="Helical" evidence="5">
    <location>
        <begin position="234"/>
        <end position="257"/>
    </location>
</feature>
<feature type="transmembrane region" description="Helical" evidence="5">
    <location>
        <begin position="211"/>
        <end position="228"/>
    </location>
</feature>